<feature type="region of interest" description="Disordered" evidence="1">
    <location>
        <begin position="1593"/>
        <end position="1637"/>
    </location>
</feature>
<feature type="compositionally biased region" description="Basic and acidic residues" evidence="1">
    <location>
        <begin position="537"/>
        <end position="563"/>
    </location>
</feature>
<feature type="region of interest" description="Disordered" evidence="1">
    <location>
        <begin position="2487"/>
        <end position="2542"/>
    </location>
</feature>
<evidence type="ECO:0000313" key="2">
    <source>
        <dbReference type="EMBL" id="KAK8895143.1"/>
    </source>
</evidence>
<feature type="compositionally biased region" description="Acidic residues" evidence="1">
    <location>
        <begin position="669"/>
        <end position="681"/>
    </location>
</feature>
<feature type="compositionally biased region" description="Basic and acidic residues" evidence="1">
    <location>
        <begin position="1946"/>
        <end position="1958"/>
    </location>
</feature>
<reference evidence="2 3" key="1">
    <citation type="submission" date="2024-04" db="EMBL/GenBank/DDBJ databases">
        <title>Tritrichomonas musculus Genome.</title>
        <authorList>
            <person name="Alves-Ferreira E."/>
            <person name="Grigg M."/>
            <person name="Lorenzi H."/>
            <person name="Galac M."/>
        </authorList>
    </citation>
    <scope>NUCLEOTIDE SEQUENCE [LARGE SCALE GENOMIC DNA]</scope>
    <source>
        <strain evidence="2 3">EAF2021</strain>
    </source>
</reference>
<feature type="compositionally biased region" description="Basic and acidic residues" evidence="1">
    <location>
        <begin position="1676"/>
        <end position="1709"/>
    </location>
</feature>
<feature type="region of interest" description="Disordered" evidence="1">
    <location>
        <begin position="1649"/>
        <end position="1779"/>
    </location>
</feature>
<feature type="region of interest" description="Disordered" evidence="1">
    <location>
        <begin position="2712"/>
        <end position="2734"/>
    </location>
</feature>
<feature type="compositionally biased region" description="Polar residues" evidence="1">
    <location>
        <begin position="2072"/>
        <end position="2082"/>
    </location>
</feature>
<feature type="compositionally biased region" description="Basic and acidic residues" evidence="1">
    <location>
        <begin position="1624"/>
        <end position="1637"/>
    </location>
</feature>
<name>A0ABR2KWB8_9EUKA</name>
<feature type="compositionally biased region" description="Basic and acidic residues" evidence="1">
    <location>
        <begin position="1222"/>
        <end position="1257"/>
    </location>
</feature>
<feature type="compositionally biased region" description="Basic and acidic residues" evidence="1">
    <location>
        <begin position="2872"/>
        <end position="2886"/>
    </location>
</feature>
<feature type="region of interest" description="Disordered" evidence="1">
    <location>
        <begin position="1945"/>
        <end position="1976"/>
    </location>
</feature>
<feature type="region of interest" description="Disordered" evidence="1">
    <location>
        <begin position="3358"/>
        <end position="3382"/>
    </location>
</feature>
<feature type="compositionally biased region" description="Acidic residues" evidence="1">
    <location>
        <begin position="2996"/>
        <end position="3005"/>
    </location>
</feature>
<feature type="compositionally biased region" description="Basic and acidic residues" evidence="1">
    <location>
        <begin position="2293"/>
        <end position="2303"/>
    </location>
</feature>
<feature type="compositionally biased region" description="Acidic residues" evidence="1">
    <location>
        <begin position="2304"/>
        <end position="2314"/>
    </location>
</feature>
<feature type="compositionally biased region" description="Basic and acidic residues" evidence="1">
    <location>
        <begin position="1156"/>
        <end position="1171"/>
    </location>
</feature>
<comment type="caution">
    <text evidence="2">The sequence shown here is derived from an EMBL/GenBank/DDBJ whole genome shotgun (WGS) entry which is preliminary data.</text>
</comment>
<feature type="compositionally biased region" description="Basic and acidic residues" evidence="1">
    <location>
        <begin position="762"/>
        <end position="796"/>
    </location>
</feature>
<feature type="compositionally biased region" description="Polar residues" evidence="1">
    <location>
        <begin position="1426"/>
        <end position="1442"/>
    </location>
</feature>
<feature type="region of interest" description="Disordered" evidence="1">
    <location>
        <begin position="1221"/>
        <end position="1258"/>
    </location>
</feature>
<feature type="compositionally biased region" description="Basic and acidic residues" evidence="1">
    <location>
        <begin position="2376"/>
        <end position="2401"/>
    </location>
</feature>
<feature type="region of interest" description="Disordered" evidence="1">
    <location>
        <begin position="1795"/>
        <end position="1859"/>
    </location>
</feature>
<feature type="compositionally biased region" description="Polar residues" evidence="1">
    <location>
        <begin position="478"/>
        <end position="487"/>
    </location>
</feature>
<feature type="region of interest" description="Disordered" evidence="1">
    <location>
        <begin position="2433"/>
        <end position="2469"/>
    </location>
</feature>
<feature type="region of interest" description="Disordered" evidence="1">
    <location>
        <begin position="929"/>
        <end position="949"/>
    </location>
</feature>
<evidence type="ECO:0008006" key="4">
    <source>
        <dbReference type="Google" id="ProtNLM"/>
    </source>
</evidence>
<feature type="compositionally biased region" description="Acidic residues" evidence="1">
    <location>
        <begin position="797"/>
        <end position="816"/>
    </location>
</feature>
<feature type="region of interest" description="Disordered" evidence="1">
    <location>
        <begin position="2149"/>
        <end position="2171"/>
    </location>
</feature>
<feature type="compositionally biased region" description="Acidic residues" evidence="1">
    <location>
        <begin position="1835"/>
        <end position="1854"/>
    </location>
</feature>
<sequence>MSSSYSTEDKFSNSVDVTSSYIRLMQLSNRIDYRTQWAHLCSKLVHKQQLSMTKQIASYHHSLISYRKKLISPYFNHWKRKRPWYHFTRALVHRCHKLYFTKIKEIFDRKKHEILKIPWRRISELLLKRNHERILVQEFANLQNIRMARKLLKKWIQNADQKRSKFRFRWRSLSNRYSHINLIRNLAIECKELNSRKKWISVYDRERRINLLKNLLQAKRRLDMQRKWQSFVSRSLKLSKSKTALIKSFRIQKWRSFEKRILRIRKMQNLVFIQKRFVYQQKWYSLVYRIINLMNKRTLETGRQIAINWMINHDRKQIYKKYFPIWVDRAQKKHYSRSTLRRCFSSAIREYTFSMANTSAAIIQRAFRNSTKKFSNRKKERLLRRAFSRWLSNYVLLTKCRDKPPSLIEQIEVPSFSMKFADLPFDIPSVNDFSKTMFEVSSLRNLKQVRKPGKLLSPPRSDAKERVELNLSPVHSLNISKNSSRSKGVNDIECGSVDIPYPFESPRKEAEEEEEEEEEEKKKKYPPKQPISIAQPKQEEMQQPKKEEEIQQPKKEEEIQQPKEDEDEEEIQLPKEDEEIQLPKEDEEIQLPKEDEEEEEIYQPKEEEDIQMPEEDDTQKFDDLIKDSITNNKYDPILPTLFELNVDPLNISPKEKPKNLKQPEIIVPVEEEIEPPEEEEEIHQPKKEEEVEQPEYDAGETTIPEHIIKEATEKHDYDPILPTLFNLNIYPLNITPNKKPTTSTNTIPPETAPPKEEEEEIQQSKKEEEEEIQQSKKEEETQLPKEEEEIQQPKKEDDEEDISQIEQPEIDVEETDIPDRLIQESTGKLNFDPILPTLFKLNVDPLNMSPNQKPKDLNQPEAAIPKKEEEEEEEEEQDEKEKHPEEEPASIEEINIPESLIRDSAGSLDLDAILPTLLTLNIEPLNITPNTKESHDTQPEEAVQNPEIPLDDVINSSIKDEYDSILPSLFKLNLSPLNLSPRKQTTQESKEPEQKEEQEEQDLEADIPNELVTKLIPDLEIDSVLPDLYSPSIKFLVDIDKADNKSPIQASREEEEEGIHEQKEQEIPDNILNISNDFDSILPTLFNLNVLPLNVTPNEKVLNAKPEQEKTAKEEEEEEEDHEINIPNDVILKLTPDLEVDSILPGLYLPSLKPLDNIENHGVDQADKDENKEEEEDNESQVEKESEIPQALLSAAFKPSELDPIIPTLFKLDIDPLNTLMKRPETIQTESKENKEEEHPKEETHKEEEETAEKEQEIPSEIIKNLIKDEYDPILPTLFKLNVLPLNISPNKEGKLENKEEPKPVIPEKQEEENVEPEEQEVDIPEDIASKLIPKEEIEEVVPNLYSPNIQPLTNIESNQFQEPTTEEGKEEIKDSEEPEAVIPETKEEANVEAEENEEQEVDIPEDIASKLIPKEEIEEVVPNLYSPNIQPLTNIESNQFQEPTTEEPKEEIKKDDTKETPENVKDTEKEPQENKEEEIPETLLNEALKPNEFDPIIPTLFKLDIDPLNALSKRPAAKQDTIPQPAENAPENKEAEPQEGDEDVSNLDIPQDLVSKLIEPFNLDEVCSKLPALNIGPIDNIERSNQIEELPSIFDFNEPSSKQNEEEELENIFNFDSNSGSKKSKESRSQSEEEKIFDLTKNLKKQVTDSLDVDKILPTLPKLETKPLEMFISSQREKESNEPEKDLVDKNEEKKEFSAPNEIDKQLDEILPTLPDLSSSKALDEYQPKEKKEEEKPKAPEKKEEEKPKAPEKKEEENVEAEENEEQEVDIPEDITSKLIPKEEIENVVPNLYSPNIQPLTNIESNQFQEPTTEEGKEEIKDSEEPEAVIPEKQEEENVEAEENEEQEVDIPEDIASKLIPKEEIENVVPNLYSPNIQPLTNIESNQFQEPPTSQIENEKIHEEEANDKGEELPIDIINQSINKEFDPILPTLFKLNVSPLNITPKEKMNNEEPKEEIAEEEPFEETEINIPEEITTKITPELELEPILPKLYSPAIHFLKDIEKLNIPTTEEPADEASNGNKEEPTEKEQGTSSEPEEYEEQDVNIADDIISKIMPAKDIENVIPKLCSPNISPLSNIESNGIHEIATEENQEPPEIEEKKEEQPEDQIKEEEQDIPSDIINQSINKEFDPILPTLFKLNVSPLNITPKEKMNNEEPELPTPDITDDNIEEEINIPKEILSELTTKLELESVLPEICTATIKPLENIDKENETPITDLENREANDEHPIEEIHKEEAVEEIEFEEVKEEANDKGEELPIDIINQSINKEFDPILPTLFKLNVSPLNIAPKEKMNNEEPKEEIAEEEPFEETEINIPEEITTKITPELELEPILPKLYSPAIHFLKDIEKLNIPTTEEPTGEPKDLSQSNSDEVIQNKENKEEEPPVHKEEEETAEKEQEIPSEIIKNLIKDEYDPILPTLFKLNVLPLNITPNKEESKPSLPEKQEEANVEAEENEEQEVDIPEDIASKLIPKEEIENVVPNLYSPNIQPLTNIESNQFQDPTTKEIKDSEEPEPVIPEKQEEENVEPEEQEVDIPEDIASKLIPKEEIEEVVPNLYSPNIQPLTNIESNQFQEPTTEEGKEEIKDSEEPEAVIPETKEEANVEAEENEEQEVDIPEDIASKLIPKEEIENVVPNLYSPNIQPLTNIESSGIQEPPTSQIEDEKIHEEEEEANDKGEELPIDIINQSINKEFDPILPTLFKLNVSPLNITPKEKMNNEEPELPTPDITDDNIEEEINIPKEILSELTTKLELESVLPEICTATIKPLEKLEKVEKENEAPVTDLENREANEEHPIEEIHKEEAVEEIEFEEVKEETADKGEELPIDIINQSINKEFDPILPTLFKLNVSPLNIAPKEKMNNEEPEEEIAEEKSEIDVSDQQKQEYEEEPKQDENLEPLDPSKVIDQFPFITEYENVIKDAVSDELKSLDSINPTFVNLENDEANDENEIIDDVTSGIKSSLPLNNVFAQLSGVTNLSTPLNTMTQGAIRPPAGYEEEEEEEEEHKDVDNEIVNPDEIVDFKNEIAQIFGNELNPLNFIDPKFIDFNEYEMNSSDIVSDVANSIKFDISLQNLQNPTMNDDEEEEEEFIQNDKSIESFDIADEDDSLNEKSLDDLGQTQLLKEEEEEEEMIEYDITPVCEEIGNLLFNLNPLISDDIKSRVSLILNYSQTPPQIFDIDESSRQIAFENISSLQLDQLSQLQKAHSQIQNPPPLPSTSSSQEQQKKTSFKDILPFETLLNYDTPTPSFSKLESTTDLESTTEFSKMKNSNSNLINENKSSETKQFDLPFEYIDDGNDEIEYDEYQVETPDIDINNYLNTLIVNNTNMPPLSAFIPSLLGDRIKKDVDIVSKRVAQNSPLSKSKKDYFKEEEEEEEEEFLSDY</sequence>
<feature type="compositionally biased region" description="Polar residues" evidence="1">
    <location>
        <begin position="3266"/>
        <end position="3277"/>
    </location>
</feature>
<feature type="compositionally biased region" description="Basic and acidic residues" evidence="1">
    <location>
        <begin position="2435"/>
        <end position="2449"/>
    </location>
</feature>
<feature type="compositionally biased region" description="Basic and acidic residues" evidence="1">
    <location>
        <begin position="853"/>
        <end position="868"/>
    </location>
</feature>
<feature type="region of interest" description="Disordered" evidence="1">
    <location>
        <begin position="2071"/>
        <end position="2119"/>
    </location>
</feature>
<feature type="compositionally biased region" description="Acidic residues" evidence="1">
    <location>
        <begin position="2106"/>
        <end position="2118"/>
    </location>
</feature>
<feature type="compositionally biased region" description="Polar residues" evidence="1">
    <location>
        <begin position="2487"/>
        <end position="2504"/>
    </location>
</feature>
<feature type="compositionally biased region" description="Acidic residues" evidence="1">
    <location>
        <begin position="564"/>
        <end position="615"/>
    </location>
</feature>
<feature type="compositionally biased region" description="Acidic residues" evidence="1">
    <location>
        <begin position="2523"/>
        <end position="2539"/>
    </location>
</feature>
<feature type="region of interest" description="Disordered" evidence="1">
    <location>
        <begin position="2008"/>
        <end position="2048"/>
    </location>
</feature>
<feature type="compositionally biased region" description="Low complexity" evidence="1">
    <location>
        <begin position="733"/>
        <end position="749"/>
    </location>
</feature>
<feature type="compositionally biased region" description="Acidic residues" evidence="1">
    <location>
        <begin position="2604"/>
        <end position="2619"/>
    </location>
</feature>
<organism evidence="2 3">
    <name type="scientific">Tritrichomonas musculus</name>
    <dbReference type="NCBI Taxonomy" id="1915356"/>
    <lineage>
        <taxon>Eukaryota</taxon>
        <taxon>Metamonada</taxon>
        <taxon>Parabasalia</taxon>
        <taxon>Tritrichomonadida</taxon>
        <taxon>Tritrichomonadidae</taxon>
        <taxon>Tritrichomonas</taxon>
    </lineage>
</organism>
<feature type="region of interest" description="Disordered" evidence="1">
    <location>
        <begin position="2775"/>
        <end position="2801"/>
    </location>
</feature>
<feature type="compositionally biased region" description="Acidic residues" evidence="1">
    <location>
        <begin position="996"/>
        <end position="1005"/>
    </location>
</feature>
<feature type="compositionally biased region" description="Basic and acidic residues" evidence="1">
    <location>
        <begin position="2663"/>
        <end position="2680"/>
    </location>
</feature>
<feature type="region of interest" description="Disordered" evidence="1">
    <location>
        <begin position="2293"/>
        <end position="2321"/>
    </location>
</feature>
<feature type="region of interest" description="Disordered" evidence="1">
    <location>
        <begin position="662"/>
        <end position="701"/>
    </location>
</feature>
<proteinExistence type="predicted"/>
<gene>
    <name evidence="2" type="ORF">M9Y10_023585</name>
</gene>
<feature type="compositionally biased region" description="Acidic residues" evidence="1">
    <location>
        <begin position="2450"/>
        <end position="2466"/>
    </location>
</feature>
<feature type="compositionally biased region" description="Acidic residues" evidence="1">
    <location>
        <begin position="1959"/>
        <end position="1969"/>
    </location>
</feature>
<evidence type="ECO:0000256" key="1">
    <source>
        <dbReference type="SAM" id="MobiDB-lite"/>
    </source>
</evidence>
<feature type="compositionally biased region" description="Basic and acidic residues" evidence="1">
    <location>
        <begin position="1292"/>
        <end position="1309"/>
    </location>
</feature>
<feature type="compositionally biased region" description="Acidic residues" evidence="1">
    <location>
        <begin position="1758"/>
        <end position="1774"/>
    </location>
</feature>
<feature type="compositionally biased region" description="Low complexity" evidence="1">
    <location>
        <begin position="3249"/>
        <end position="3263"/>
    </location>
</feature>
<feature type="region of interest" description="Disordered" evidence="1">
    <location>
        <begin position="1102"/>
        <end position="1124"/>
    </location>
</feature>
<dbReference type="Proteomes" id="UP001470230">
    <property type="component" value="Unassembled WGS sequence"/>
</dbReference>
<feature type="compositionally biased region" description="Acidic residues" evidence="1">
    <location>
        <begin position="1310"/>
        <end position="1326"/>
    </location>
</feature>
<feature type="compositionally biased region" description="Acidic residues" evidence="1">
    <location>
        <begin position="869"/>
        <end position="878"/>
    </location>
</feature>
<feature type="compositionally biased region" description="Acidic residues" evidence="1">
    <location>
        <begin position="1391"/>
        <end position="1406"/>
    </location>
</feature>
<evidence type="ECO:0000313" key="3">
    <source>
        <dbReference type="Proteomes" id="UP001470230"/>
    </source>
</evidence>
<feature type="region of interest" description="Disordered" evidence="1">
    <location>
        <begin position="2985"/>
        <end position="3009"/>
    </location>
</feature>
<feature type="region of interest" description="Disordered" evidence="1">
    <location>
        <begin position="2858"/>
        <end position="2902"/>
    </location>
</feature>
<feature type="region of interest" description="Disordered" evidence="1">
    <location>
        <begin position="3201"/>
        <end position="3226"/>
    </location>
</feature>
<feature type="region of interest" description="Disordered" evidence="1">
    <location>
        <begin position="1513"/>
        <end position="1549"/>
    </location>
</feature>
<feature type="compositionally biased region" description="Basic and acidic residues" evidence="1">
    <location>
        <begin position="1723"/>
        <end position="1757"/>
    </location>
</feature>
<feature type="region of interest" description="Disordered" evidence="1">
    <location>
        <begin position="478"/>
        <end position="615"/>
    </location>
</feature>
<feature type="region of interest" description="Disordered" evidence="1">
    <location>
        <begin position="1288"/>
        <end position="1329"/>
    </location>
</feature>
<feature type="compositionally biased region" description="Acidic residues" evidence="1">
    <location>
        <begin position="3368"/>
        <end position="3382"/>
    </location>
</feature>
<feature type="compositionally biased region" description="Polar residues" evidence="1">
    <location>
        <begin position="1795"/>
        <end position="1812"/>
    </location>
</feature>
<feature type="compositionally biased region" description="Polar residues" evidence="1">
    <location>
        <begin position="2562"/>
        <end position="2577"/>
    </location>
</feature>
<feature type="region of interest" description="Disordered" evidence="1">
    <location>
        <begin position="2210"/>
        <end position="2232"/>
    </location>
</feature>
<protein>
    <recommendedName>
        <fullName evidence="4">IQ calmodulin-binding motif family protein</fullName>
    </recommendedName>
</protein>
<feature type="region of interest" description="Disordered" evidence="1">
    <location>
        <begin position="2352"/>
        <end position="2402"/>
    </location>
</feature>
<feature type="region of interest" description="Disordered" evidence="1">
    <location>
        <begin position="2562"/>
        <end position="2622"/>
    </location>
</feature>
<accession>A0ABR2KWB8</accession>
<feature type="compositionally biased region" description="Basic and acidic residues" evidence="1">
    <location>
        <begin position="1447"/>
        <end position="1475"/>
    </location>
</feature>
<feature type="region of interest" description="Disordered" evidence="1">
    <location>
        <begin position="731"/>
        <end position="898"/>
    </location>
</feature>
<feature type="region of interest" description="Disordered" evidence="1">
    <location>
        <begin position="980"/>
        <end position="1005"/>
    </location>
</feature>
<dbReference type="EMBL" id="JAPFFF010000003">
    <property type="protein sequence ID" value="KAK8895143.1"/>
    <property type="molecule type" value="Genomic_DNA"/>
</dbReference>
<feature type="compositionally biased region" description="Acidic residues" evidence="1">
    <location>
        <begin position="2887"/>
        <end position="2898"/>
    </location>
</feature>
<feature type="region of interest" description="Disordered" evidence="1">
    <location>
        <begin position="1349"/>
        <end position="1492"/>
    </location>
</feature>
<feature type="region of interest" description="Disordered" evidence="1">
    <location>
        <begin position="1151"/>
        <end position="1187"/>
    </location>
</feature>
<keyword evidence="3" id="KW-1185">Reference proteome</keyword>
<feature type="compositionally biased region" description="Polar residues" evidence="1">
    <location>
        <begin position="1349"/>
        <end position="1364"/>
    </location>
</feature>
<feature type="compositionally biased region" description="Basic and acidic residues" evidence="1">
    <location>
        <begin position="2023"/>
        <end position="2032"/>
    </location>
</feature>
<feature type="region of interest" description="Disordered" evidence="1">
    <location>
        <begin position="3248"/>
        <end position="3279"/>
    </location>
</feature>
<feature type="region of interest" description="Disordered" evidence="1">
    <location>
        <begin position="2648"/>
        <end position="2681"/>
    </location>
</feature>
<feature type="compositionally biased region" description="Polar residues" evidence="1">
    <location>
        <begin position="2648"/>
        <end position="2661"/>
    </location>
</feature>